<dbReference type="RefSeq" id="WP_045445889.1">
    <property type="nucleotide sequence ID" value="NZ_BBIO01000007.1"/>
</dbReference>
<keyword evidence="4" id="KW-1185">Reference proteome</keyword>
<dbReference type="EMBL" id="BBIO01000007">
    <property type="protein sequence ID" value="GAK45186.1"/>
    <property type="molecule type" value="Genomic_DNA"/>
</dbReference>
<dbReference type="AlphaFoldDB" id="A0A081BAW8"/>
<dbReference type="InterPro" id="IPR029045">
    <property type="entry name" value="ClpP/crotonase-like_dom_sf"/>
</dbReference>
<evidence type="ECO:0000313" key="4">
    <source>
        <dbReference type="Proteomes" id="UP000028702"/>
    </source>
</evidence>
<accession>A0A081BAW8</accession>
<gene>
    <name evidence="3" type="ORF">M2A_1685</name>
</gene>
<organism evidence="3 4">
    <name type="scientific">Tepidicaulis marinus</name>
    <dbReference type="NCBI Taxonomy" id="1333998"/>
    <lineage>
        <taxon>Bacteria</taxon>
        <taxon>Pseudomonadati</taxon>
        <taxon>Pseudomonadota</taxon>
        <taxon>Alphaproteobacteria</taxon>
        <taxon>Hyphomicrobiales</taxon>
        <taxon>Parvibaculaceae</taxon>
        <taxon>Tepidicaulis</taxon>
    </lineage>
</organism>
<dbReference type="SUPFAM" id="SSF52096">
    <property type="entry name" value="ClpP/crotonase"/>
    <property type="match status" value="1"/>
</dbReference>
<dbReference type="Gene3D" id="3.90.226.10">
    <property type="entry name" value="2-enoyl-CoA Hydratase, Chain A, domain 1"/>
    <property type="match status" value="1"/>
</dbReference>
<comment type="caution">
    <text evidence="3">The sequence shown here is derived from an EMBL/GenBank/DDBJ whole genome shotgun (WGS) entry which is preliminary data.</text>
</comment>
<reference evidence="3 4" key="1">
    <citation type="submission" date="2014-07" db="EMBL/GenBank/DDBJ databases">
        <title>Tepidicaulis marinum gen. nov., sp. nov., a novel marine bacterium denitrifying nitrate to nitrous oxide strictly under microaerobic conditions.</title>
        <authorList>
            <person name="Takeuchi M."/>
            <person name="Yamagishi T."/>
            <person name="Kamagata Y."/>
            <person name="Oshima K."/>
            <person name="Hattori M."/>
            <person name="Katayama T."/>
            <person name="Hanada S."/>
            <person name="Tamaki H."/>
            <person name="Marumo K."/>
            <person name="Maeda H."/>
            <person name="Nedachi M."/>
            <person name="Iwasaki W."/>
            <person name="Suwa Y."/>
            <person name="Sakata S."/>
        </authorList>
    </citation>
    <scope>NUCLEOTIDE SEQUENCE [LARGE SCALE GENOMIC DNA]</scope>
    <source>
        <strain evidence="3 4">MA2</strain>
    </source>
</reference>
<dbReference type="PROSITE" id="PS00166">
    <property type="entry name" value="ENOYL_COA_HYDRATASE"/>
    <property type="match status" value="1"/>
</dbReference>
<dbReference type="Pfam" id="PF00378">
    <property type="entry name" value="ECH_1"/>
    <property type="match status" value="1"/>
</dbReference>
<protein>
    <submittedName>
        <fullName evidence="3">Phenylacetate degradation protein</fullName>
    </submittedName>
</protein>
<name>A0A081BAW8_9HYPH</name>
<proteinExistence type="inferred from homology"/>
<dbReference type="PANTHER" id="PTHR11941">
    <property type="entry name" value="ENOYL-COA HYDRATASE-RELATED"/>
    <property type="match status" value="1"/>
</dbReference>
<sequence>MGNMVTFEREGDVGVLMLNDAPLNLFGEELMADLARAVDEALASGCRAAVVCAAGPHFSGGANVAIFQGRSAQSAKEMFAAYLPVIHKMEEAPFPFVAAVQGLCLAAGLELALACDMIFAAQSARFSQVEALIGATTFLGGAQRLANRCGDARAREVVYTADIYDAATFERWNIVNRIVPDEILFAETLAFARSLAEGPARAHAVTKKMLHRFCDAGLRAADEVVLSDSVALFETEDMQGGVARILEKGGAKRARYGKKQFAGR</sequence>
<dbReference type="Proteomes" id="UP000028702">
    <property type="component" value="Unassembled WGS sequence"/>
</dbReference>
<dbReference type="GO" id="GO:0003824">
    <property type="term" value="F:catalytic activity"/>
    <property type="evidence" value="ECO:0007669"/>
    <property type="project" value="InterPro"/>
</dbReference>
<comment type="similarity">
    <text evidence="1 2">Belongs to the enoyl-CoA hydratase/isomerase family.</text>
</comment>
<evidence type="ECO:0000256" key="2">
    <source>
        <dbReference type="RuleBase" id="RU003707"/>
    </source>
</evidence>
<evidence type="ECO:0000256" key="1">
    <source>
        <dbReference type="ARBA" id="ARBA00005254"/>
    </source>
</evidence>
<dbReference type="InterPro" id="IPR001753">
    <property type="entry name" value="Enoyl-CoA_hydra/iso"/>
</dbReference>
<dbReference type="CDD" id="cd06558">
    <property type="entry name" value="crotonase-like"/>
    <property type="match status" value="1"/>
</dbReference>
<dbReference type="eggNOG" id="COG1024">
    <property type="taxonomic scope" value="Bacteria"/>
</dbReference>
<evidence type="ECO:0000313" key="3">
    <source>
        <dbReference type="EMBL" id="GAK45186.1"/>
    </source>
</evidence>
<dbReference type="InterPro" id="IPR018376">
    <property type="entry name" value="Enoyl-CoA_hyd/isom_CS"/>
</dbReference>
<dbReference type="STRING" id="1333998.M2A_1685"/>
<dbReference type="GO" id="GO:0006635">
    <property type="term" value="P:fatty acid beta-oxidation"/>
    <property type="evidence" value="ECO:0007669"/>
    <property type="project" value="TreeGrafter"/>
</dbReference>
<dbReference type="PANTHER" id="PTHR11941:SF54">
    <property type="entry name" value="ENOYL-COA HYDRATASE, MITOCHONDRIAL"/>
    <property type="match status" value="1"/>
</dbReference>